<name>A0ABM7P8C4_9BACT</name>
<protein>
    <recommendedName>
        <fullName evidence="3">Solute-binding protein family 3/N-terminal domain-containing protein</fullName>
    </recommendedName>
</protein>
<dbReference type="SUPFAM" id="SSF53850">
    <property type="entry name" value="Periplasmic binding protein-like II"/>
    <property type="match status" value="1"/>
</dbReference>
<accession>A0ABM7P8C4</accession>
<dbReference type="EMBL" id="AP024485">
    <property type="protein sequence ID" value="BCS89230.1"/>
    <property type="molecule type" value="Genomic_DNA"/>
</dbReference>
<dbReference type="Gene3D" id="3.40.190.10">
    <property type="entry name" value="Periplasmic binding protein-like II"/>
    <property type="match status" value="2"/>
</dbReference>
<organism evidence="1 2">
    <name type="scientific">Pseudodesulfovibrio sediminis</name>
    <dbReference type="NCBI Taxonomy" id="2810563"/>
    <lineage>
        <taxon>Bacteria</taxon>
        <taxon>Pseudomonadati</taxon>
        <taxon>Thermodesulfobacteriota</taxon>
        <taxon>Desulfovibrionia</taxon>
        <taxon>Desulfovibrionales</taxon>
        <taxon>Desulfovibrionaceae</taxon>
    </lineage>
</organism>
<keyword evidence="2" id="KW-1185">Reference proteome</keyword>
<sequence>MASGYPEWQPPKAVIFGMPYLGQAVKKGGTGLVSSILKAVFDGAGYAFQHKDLPYKRALKNLRAGTIDCTLDIKDKQKGVAQAAKMLVAYDLAVAYLRTRGFKDIKELDGQRVAYLHGFDIQSVLPVQVKPQLSYDLSSAFHMLDRGHVTYIIDDEQLLKDALYESKLPTSAFMITKIRSMEVHPIFTDNEKGRKLRDVYDRRMREMTVSGELEDILKANGMSDADIKIILDANKSRNG</sequence>
<reference evidence="1" key="1">
    <citation type="journal article" date="2022" name="Arch. Microbiol.">
        <title>Pseudodesulfovibrio sediminis sp. nov., a mesophilic and neutrophilic sulfate-reducing bacterium isolated from sediment of a brackish lake.</title>
        <authorList>
            <person name="Takahashi A."/>
            <person name="Kojima H."/>
            <person name="Watanabe M."/>
            <person name="Fukui M."/>
        </authorList>
    </citation>
    <scope>NUCLEOTIDE SEQUENCE</scope>
    <source>
        <strain evidence="1">SF6</strain>
    </source>
</reference>
<evidence type="ECO:0008006" key="3">
    <source>
        <dbReference type="Google" id="ProtNLM"/>
    </source>
</evidence>
<proteinExistence type="predicted"/>
<evidence type="ECO:0000313" key="1">
    <source>
        <dbReference type="EMBL" id="BCS89230.1"/>
    </source>
</evidence>
<dbReference type="Proteomes" id="UP001053296">
    <property type="component" value="Chromosome"/>
</dbReference>
<gene>
    <name evidence="1" type="ORF">PSDVSF_24720</name>
</gene>
<evidence type="ECO:0000313" key="2">
    <source>
        <dbReference type="Proteomes" id="UP001053296"/>
    </source>
</evidence>